<dbReference type="AlphaFoldDB" id="A0A6J4K9Y7"/>
<sequence length="96" mass="10937">FLQVSRPDDGKRALISGIYVGEGYQSDHKADEWSARRRVLQYRIMEGKVLENDFASTIFIYDGNWSSASLTQLQRAGWAHICQLPDIENALQEAFS</sequence>
<reference evidence="1" key="1">
    <citation type="submission" date="2020-02" db="EMBL/GenBank/DDBJ databases">
        <authorList>
            <person name="Meier V. D."/>
        </authorList>
    </citation>
    <scope>NUCLEOTIDE SEQUENCE</scope>
    <source>
        <strain evidence="1">AVDCRST_MAG93</strain>
    </source>
</reference>
<protein>
    <submittedName>
        <fullName evidence="1">Uncharacterized protein</fullName>
    </submittedName>
</protein>
<accession>A0A6J4K9Y7</accession>
<name>A0A6J4K9Y7_9CHLR</name>
<organism evidence="1">
    <name type="scientific">uncultured Chloroflexia bacterium</name>
    <dbReference type="NCBI Taxonomy" id="1672391"/>
    <lineage>
        <taxon>Bacteria</taxon>
        <taxon>Bacillati</taxon>
        <taxon>Chloroflexota</taxon>
        <taxon>Chloroflexia</taxon>
        <taxon>environmental samples</taxon>
    </lineage>
</organism>
<feature type="non-terminal residue" evidence="1">
    <location>
        <position position="1"/>
    </location>
</feature>
<proteinExistence type="predicted"/>
<gene>
    <name evidence="1" type="ORF">AVDCRST_MAG93-4481</name>
</gene>
<evidence type="ECO:0000313" key="1">
    <source>
        <dbReference type="EMBL" id="CAA9299287.1"/>
    </source>
</evidence>
<dbReference type="EMBL" id="CADCTR010001509">
    <property type="protein sequence ID" value="CAA9299287.1"/>
    <property type="molecule type" value="Genomic_DNA"/>
</dbReference>